<dbReference type="Proteomes" id="UP001472677">
    <property type="component" value="Unassembled WGS sequence"/>
</dbReference>
<gene>
    <name evidence="2" type="ORF">V6N12_045249</name>
</gene>
<keyword evidence="3" id="KW-1185">Reference proteome</keyword>
<name>A0ABR2G2U0_9ROSI</name>
<reference evidence="2 3" key="1">
    <citation type="journal article" date="2024" name="G3 (Bethesda)">
        <title>Genome assembly of Hibiscus sabdariffa L. provides insights into metabolisms of medicinal natural products.</title>
        <authorList>
            <person name="Kim T."/>
        </authorList>
    </citation>
    <scope>NUCLEOTIDE SEQUENCE [LARGE SCALE GENOMIC DNA]</scope>
    <source>
        <strain evidence="2">TK-2024</strain>
        <tissue evidence="2">Old leaves</tissue>
    </source>
</reference>
<organism evidence="2 3">
    <name type="scientific">Hibiscus sabdariffa</name>
    <name type="common">roselle</name>
    <dbReference type="NCBI Taxonomy" id="183260"/>
    <lineage>
        <taxon>Eukaryota</taxon>
        <taxon>Viridiplantae</taxon>
        <taxon>Streptophyta</taxon>
        <taxon>Embryophyta</taxon>
        <taxon>Tracheophyta</taxon>
        <taxon>Spermatophyta</taxon>
        <taxon>Magnoliopsida</taxon>
        <taxon>eudicotyledons</taxon>
        <taxon>Gunneridae</taxon>
        <taxon>Pentapetalae</taxon>
        <taxon>rosids</taxon>
        <taxon>malvids</taxon>
        <taxon>Malvales</taxon>
        <taxon>Malvaceae</taxon>
        <taxon>Malvoideae</taxon>
        <taxon>Hibiscus</taxon>
    </lineage>
</organism>
<dbReference type="EMBL" id="JBBPBM010000003">
    <property type="protein sequence ID" value="KAK8593164.1"/>
    <property type="molecule type" value="Genomic_DNA"/>
</dbReference>
<feature type="region of interest" description="Disordered" evidence="1">
    <location>
        <begin position="47"/>
        <end position="70"/>
    </location>
</feature>
<sequence>MKSEEWCVSVGLGGVRGCGTCPPYRAVGGGGSGTAWGSELELLGTSITGGAANRRRPPPKMVGGLEGLPD</sequence>
<proteinExistence type="predicted"/>
<evidence type="ECO:0000313" key="2">
    <source>
        <dbReference type="EMBL" id="KAK8593164.1"/>
    </source>
</evidence>
<comment type="caution">
    <text evidence="2">The sequence shown here is derived from an EMBL/GenBank/DDBJ whole genome shotgun (WGS) entry which is preliminary data.</text>
</comment>
<evidence type="ECO:0000313" key="3">
    <source>
        <dbReference type="Proteomes" id="UP001472677"/>
    </source>
</evidence>
<evidence type="ECO:0000256" key="1">
    <source>
        <dbReference type="SAM" id="MobiDB-lite"/>
    </source>
</evidence>
<accession>A0ABR2G2U0</accession>
<protein>
    <submittedName>
        <fullName evidence="2">Uncharacterized protein</fullName>
    </submittedName>
</protein>